<accession>A0A4Y9FQT6</accession>
<name>A0A4Y9FQT6_STRAI</name>
<gene>
    <name evidence="1" type="ORF">E4U01_04490</name>
</gene>
<dbReference type="Proteomes" id="UP000297747">
    <property type="component" value="Unassembled WGS sequence"/>
</dbReference>
<dbReference type="AlphaFoldDB" id="A0A4Y9FQT6"/>
<protein>
    <submittedName>
        <fullName evidence="1">Uncharacterized protein</fullName>
    </submittedName>
</protein>
<evidence type="ECO:0000313" key="1">
    <source>
        <dbReference type="EMBL" id="TFU30880.1"/>
    </source>
</evidence>
<sequence length="65" mass="7928">MENKHIEQYMNLRNSLTRKEWDELNGLYEYQLHEKERQLTENLTLNDSEIETFRSRAQKLVGITE</sequence>
<proteinExistence type="predicted"/>
<reference evidence="1 2" key="1">
    <citation type="submission" date="2019-03" db="EMBL/GenBank/DDBJ databases">
        <title>Diversity of the mouse oral microbiome.</title>
        <authorList>
            <person name="Joseph S."/>
            <person name="Aduse-Opoku J."/>
            <person name="Curtis M."/>
            <person name="Wade W."/>
            <person name="Hashim A."/>
        </authorList>
    </citation>
    <scope>NUCLEOTIDE SEQUENCE [LARGE SCALE GENOMIC DNA]</scope>
    <source>
        <strain evidence="1 2">HT4</strain>
    </source>
</reference>
<organism evidence="1 2">
    <name type="scientific">Streptococcus acidominimus</name>
    <dbReference type="NCBI Taxonomy" id="1326"/>
    <lineage>
        <taxon>Bacteria</taxon>
        <taxon>Bacillati</taxon>
        <taxon>Bacillota</taxon>
        <taxon>Bacilli</taxon>
        <taxon>Lactobacillales</taxon>
        <taxon>Streptococcaceae</taxon>
        <taxon>Streptococcus</taxon>
    </lineage>
</organism>
<evidence type="ECO:0000313" key="2">
    <source>
        <dbReference type="Proteomes" id="UP000297747"/>
    </source>
</evidence>
<dbReference type="RefSeq" id="WP_135052720.1">
    <property type="nucleotide sequence ID" value="NZ_CAKOCW010000034.1"/>
</dbReference>
<comment type="caution">
    <text evidence="1">The sequence shown here is derived from an EMBL/GenBank/DDBJ whole genome shotgun (WGS) entry which is preliminary data.</text>
</comment>
<dbReference type="EMBL" id="SPQA01000012">
    <property type="protein sequence ID" value="TFU30880.1"/>
    <property type="molecule type" value="Genomic_DNA"/>
</dbReference>